<proteinExistence type="predicted"/>
<dbReference type="AlphaFoldDB" id="A0A6C0CPP0"/>
<evidence type="ECO:0000313" key="1">
    <source>
        <dbReference type="EMBL" id="QHT06451.1"/>
    </source>
</evidence>
<reference evidence="1" key="1">
    <citation type="journal article" date="2020" name="Nature">
        <title>Giant virus diversity and host interactions through global metagenomics.</title>
        <authorList>
            <person name="Schulz F."/>
            <person name="Roux S."/>
            <person name="Paez-Espino D."/>
            <person name="Jungbluth S."/>
            <person name="Walsh D.A."/>
            <person name="Denef V.J."/>
            <person name="McMahon K.D."/>
            <person name="Konstantinidis K.T."/>
            <person name="Eloe-Fadrosh E.A."/>
            <person name="Kyrpides N.C."/>
            <person name="Woyke T."/>
        </authorList>
    </citation>
    <scope>NUCLEOTIDE SEQUENCE</scope>
    <source>
        <strain evidence="1">GVMAG-M-3300021425-30</strain>
    </source>
</reference>
<accession>A0A6C0CPP0</accession>
<organism evidence="1">
    <name type="scientific">viral metagenome</name>
    <dbReference type="NCBI Taxonomy" id="1070528"/>
    <lineage>
        <taxon>unclassified sequences</taxon>
        <taxon>metagenomes</taxon>
        <taxon>organismal metagenomes</taxon>
    </lineage>
</organism>
<sequence length="170" mass="18500">MSGFKSSDGPCGDCWVEENRPPPVCHTCQDGDIVRSANYILQRQIAIQKKIWGVSRVGSSEFSMNKAVQNVTGDVNNEPKAINGNVNWNQSSDRAVAGVSRIHTSRRATRHRPGGSGAGGVGVDVKHNSYDRYLARKKSGNLKTKMPAVLPVAKKGNKQFSLGFINRCNC</sequence>
<protein>
    <submittedName>
        <fullName evidence="1">Uncharacterized protein</fullName>
    </submittedName>
</protein>
<dbReference type="EMBL" id="MN739468">
    <property type="protein sequence ID" value="QHT06451.1"/>
    <property type="molecule type" value="Genomic_DNA"/>
</dbReference>
<name>A0A6C0CPP0_9ZZZZ</name>